<dbReference type="Proteomes" id="UP000549499">
    <property type="component" value="Unassembled WGS sequence"/>
</dbReference>
<keyword evidence="6" id="KW-0255">Endonuclease</keyword>
<dbReference type="Gene3D" id="3.30.420.10">
    <property type="entry name" value="Ribonuclease H-like superfamily/Ribonuclease H"/>
    <property type="match status" value="1"/>
</dbReference>
<comment type="caution">
    <text evidence="12">The sequence shown here is derived from an EMBL/GenBank/DDBJ whole genome shotgun (WGS) entry which is preliminary data.</text>
</comment>
<dbReference type="PANTHER" id="PTHR41694:SF3">
    <property type="entry name" value="RNA-DIRECTED DNA POLYMERASE-RELATED"/>
    <property type="match status" value="1"/>
</dbReference>
<evidence type="ECO:0000256" key="9">
    <source>
        <dbReference type="PROSITE-ProRule" id="PRU00450"/>
    </source>
</evidence>
<dbReference type="SUPFAM" id="SSF46919">
    <property type="entry name" value="N-terminal Zn binding domain of HIV integrase"/>
    <property type="match status" value="1"/>
</dbReference>
<evidence type="ECO:0000256" key="3">
    <source>
        <dbReference type="ARBA" id="ARBA00022695"/>
    </source>
</evidence>
<name>A0A7K5HZ60_CROSL</name>
<feature type="domain" description="Integrase-type" evidence="10">
    <location>
        <begin position="22"/>
        <end position="63"/>
    </location>
</feature>
<keyword evidence="2" id="KW-0808">Transferase</keyword>
<keyword evidence="8" id="KW-0695">RNA-directed DNA polymerase</keyword>
<evidence type="ECO:0000256" key="7">
    <source>
        <dbReference type="ARBA" id="ARBA00022801"/>
    </source>
</evidence>
<keyword evidence="13" id="KW-1185">Reference proteome</keyword>
<organism evidence="12 13">
    <name type="scientific">Crotophaga sulcirostris</name>
    <name type="common">Groove-billed ani</name>
    <dbReference type="NCBI Taxonomy" id="33598"/>
    <lineage>
        <taxon>Eukaryota</taxon>
        <taxon>Metazoa</taxon>
        <taxon>Chordata</taxon>
        <taxon>Craniata</taxon>
        <taxon>Vertebrata</taxon>
        <taxon>Euteleostomi</taxon>
        <taxon>Archelosauria</taxon>
        <taxon>Archosauria</taxon>
        <taxon>Dinosauria</taxon>
        <taxon>Saurischia</taxon>
        <taxon>Theropoda</taxon>
        <taxon>Coelurosauria</taxon>
        <taxon>Aves</taxon>
        <taxon>Neognathae</taxon>
        <taxon>Neoaves</taxon>
        <taxon>Otidimorphae</taxon>
        <taxon>Cuculiformes</taxon>
        <taxon>Crotophagidae</taxon>
        <taxon>Crotophaga</taxon>
    </lineage>
</organism>
<sequence>LAEGNRRADLLVSPAWAPRPLYKFGQTVQSHNFLHQSAQVLQRQFSLSESEARGIVKSCANCQRTVGGSGSGVNPRGLEALELWEMDVTHVPEFGKLKYVHVSIDTYSFAIWATAQ</sequence>
<dbReference type="InterPro" id="IPR036397">
    <property type="entry name" value="RNaseH_sf"/>
</dbReference>
<evidence type="ECO:0000259" key="10">
    <source>
        <dbReference type="PROSITE" id="PS50876"/>
    </source>
</evidence>
<keyword evidence="9" id="KW-0863">Zinc-finger</keyword>
<dbReference type="GO" id="GO:0015074">
    <property type="term" value="P:DNA integration"/>
    <property type="evidence" value="ECO:0007669"/>
    <property type="project" value="InterPro"/>
</dbReference>
<dbReference type="GO" id="GO:0008270">
    <property type="term" value="F:zinc ion binding"/>
    <property type="evidence" value="ECO:0007669"/>
    <property type="project" value="UniProtKB-KW"/>
</dbReference>
<dbReference type="GO" id="GO:0016787">
    <property type="term" value="F:hydrolase activity"/>
    <property type="evidence" value="ECO:0007669"/>
    <property type="project" value="UniProtKB-KW"/>
</dbReference>
<evidence type="ECO:0000313" key="13">
    <source>
        <dbReference type="Proteomes" id="UP000549499"/>
    </source>
</evidence>
<dbReference type="EMBL" id="VYZB01000442">
    <property type="protein sequence ID" value="NWS74182.1"/>
    <property type="molecule type" value="Genomic_DNA"/>
</dbReference>
<dbReference type="EC" id="2.7.7.49" evidence="1"/>
<dbReference type="GO" id="GO:0004519">
    <property type="term" value="F:endonuclease activity"/>
    <property type="evidence" value="ECO:0007669"/>
    <property type="project" value="UniProtKB-KW"/>
</dbReference>
<dbReference type="Pfam" id="PF02022">
    <property type="entry name" value="Integrase_Zn"/>
    <property type="match status" value="1"/>
</dbReference>
<feature type="non-terminal residue" evidence="12">
    <location>
        <position position="1"/>
    </location>
</feature>
<evidence type="ECO:0000256" key="6">
    <source>
        <dbReference type="ARBA" id="ARBA00022759"/>
    </source>
</evidence>
<dbReference type="InterPro" id="IPR017856">
    <property type="entry name" value="Integrase-like_N"/>
</dbReference>
<gene>
    <name evidence="12" type="primary">Ervk10</name>
    <name evidence="12" type="ORF">CROSUL_R15477</name>
</gene>
<dbReference type="GO" id="GO:0035613">
    <property type="term" value="F:RNA stem-loop binding"/>
    <property type="evidence" value="ECO:0007669"/>
    <property type="project" value="TreeGrafter"/>
</dbReference>
<dbReference type="SUPFAM" id="SSF53098">
    <property type="entry name" value="Ribonuclease H-like"/>
    <property type="match status" value="1"/>
</dbReference>
<evidence type="ECO:0000256" key="8">
    <source>
        <dbReference type="ARBA" id="ARBA00022918"/>
    </source>
</evidence>
<keyword evidence="3" id="KW-0548">Nucleotidyltransferase</keyword>
<dbReference type="OrthoDB" id="9386368at2759"/>
<keyword evidence="5" id="KW-0479">Metal-binding</keyword>
<evidence type="ECO:0000313" key="12">
    <source>
        <dbReference type="EMBL" id="NWS74182.1"/>
    </source>
</evidence>
<evidence type="ECO:0000256" key="5">
    <source>
        <dbReference type="ARBA" id="ARBA00022723"/>
    </source>
</evidence>
<dbReference type="AlphaFoldDB" id="A0A7K5HZ60"/>
<dbReference type="InterPro" id="IPR003308">
    <property type="entry name" value="Integrase_Zn-bd_dom_N"/>
</dbReference>
<keyword evidence="7" id="KW-0378">Hydrolase</keyword>
<proteinExistence type="predicted"/>
<protein>
    <recommendedName>
        <fullName evidence="1">RNA-directed DNA polymerase</fullName>
        <ecNumber evidence="1">2.7.7.49</ecNumber>
    </recommendedName>
</protein>
<accession>A0A7K5HZ60</accession>
<evidence type="ECO:0000259" key="11">
    <source>
        <dbReference type="PROSITE" id="PS50994"/>
    </source>
</evidence>
<dbReference type="InterPro" id="IPR001584">
    <property type="entry name" value="Integrase_cat-core"/>
</dbReference>
<evidence type="ECO:0000256" key="4">
    <source>
        <dbReference type="ARBA" id="ARBA00022722"/>
    </source>
</evidence>
<dbReference type="PROSITE" id="PS50876">
    <property type="entry name" value="ZF_INTEGRASE"/>
    <property type="match status" value="1"/>
</dbReference>
<dbReference type="Gene3D" id="1.10.10.200">
    <property type="match status" value="1"/>
</dbReference>
<feature type="non-terminal residue" evidence="12">
    <location>
        <position position="116"/>
    </location>
</feature>
<dbReference type="PROSITE" id="PS50994">
    <property type="entry name" value="INTEGRASE"/>
    <property type="match status" value="1"/>
</dbReference>
<dbReference type="GO" id="GO:0003964">
    <property type="term" value="F:RNA-directed DNA polymerase activity"/>
    <property type="evidence" value="ECO:0007669"/>
    <property type="project" value="UniProtKB-KW"/>
</dbReference>
<dbReference type="InterPro" id="IPR012337">
    <property type="entry name" value="RNaseH-like_sf"/>
</dbReference>
<keyword evidence="4" id="KW-0540">Nuclease</keyword>
<evidence type="ECO:0000256" key="2">
    <source>
        <dbReference type="ARBA" id="ARBA00022679"/>
    </source>
</evidence>
<evidence type="ECO:0000256" key="1">
    <source>
        <dbReference type="ARBA" id="ARBA00012493"/>
    </source>
</evidence>
<dbReference type="PANTHER" id="PTHR41694">
    <property type="entry name" value="ENDOGENOUS RETROVIRUS GROUP K MEMBER POL PROTEIN"/>
    <property type="match status" value="1"/>
</dbReference>
<reference evidence="12 13" key="1">
    <citation type="submission" date="2019-09" db="EMBL/GenBank/DDBJ databases">
        <title>Bird 10,000 Genomes (B10K) Project - Family phase.</title>
        <authorList>
            <person name="Zhang G."/>
        </authorList>
    </citation>
    <scope>NUCLEOTIDE SEQUENCE [LARGE SCALE GENOMIC DNA]</scope>
    <source>
        <strain evidence="12">B10K-DU-003-44</strain>
        <tissue evidence="12">Muscle</tissue>
    </source>
</reference>
<keyword evidence="9" id="KW-0862">Zinc</keyword>
<feature type="domain" description="Integrase catalytic" evidence="11">
    <location>
        <begin position="71"/>
        <end position="116"/>
    </location>
</feature>